<evidence type="ECO:0000313" key="2">
    <source>
        <dbReference type="Proteomes" id="UP000264779"/>
    </source>
</evidence>
<protein>
    <submittedName>
        <fullName evidence="1">Uncharacterized protein</fullName>
    </submittedName>
</protein>
<comment type="caution">
    <text evidence="1">The sequence shown here is derived from an EMBL/GenBank/DDBJ whole genome shotgun (WGS) entry which is preliminary data.</text>
</comment>
<sequence>MNHSIDQATVSIDPSSGFELNGKLSNATKNARLFSLYLAMQQTALADTIGIESPTASAPDVETQLRSLNFYRHPALSADDSHWDTLNRVSQAFSQHQFADARLHLAMHPMPLAQVDNAQKISDDIVNNCPLGAQKRLSKQYSSTLYEDNTLMEEVILNAKQAVAA</sequence>
<proteinExistence type="predicted"/>
<accession>A0A349TRI2</accession>
<dbReference type="RefSeq" id="WP_272965569.1">
    <property type="nucleotide sequence ID" value="NZ_CALBIY010000019.1"/>
</dbReference>
<gene>
    <name evidence="1" type="ORF">DEB45_03500</name>
</gene>
<dbReference type="EMBL" id="DONK01000050">
    <property type="protein sequence ID" value="HBU50304.1"/>
    <property type="molecule type" value="Genomic_DNA"/>
</dbReference>
<dbReference type="InterPro" id="IPR021879">
    <property type="entry name" value="VC2046_fam"/>
</dbReference>
<dbReference type="Pfam" id="PF11993">
    <property type="entry name" value="VC2046"/>
    <property type="match status" value="1"/>
</dbReference>
<name>A0A349TRI2_9ALTE</name>
<evidence type="ECO:0000313" key="1">
    <source>
        <dbReference type="EMBL" id="HBU50304.1"/>
    </source>
</evidence>
<organism evidence="1 2">
    <name type="scientific">Alteromonas australica</name>
    <dbReference type="NCBI Taxonomy" id="589873"/>
    <lineage>
        <taxon>Bacteria</taxon>
        <taxon>Pseudomonadati</taxon>
        <taxon>Pseudomonadota</taxon>
        <taxon>Gammaproteobacteria</taxon>
        <taxon>Alteromonadales</taxon>
        <taxon>Alteromonadaceae</taxon>
        <taxon>Alteromonas/Salinimonas group</taxon>
        <taxon>Alteromonas</taxon>
    </lineage>
</organism>
<dbReference type="Proteomes" id="UP000264779">
    <property type="component" value="Unassembled WGS sequence"/>
</dbReference>
<dbReference type="AlphaFoldDB" id="A0A349TRI2"/>
<reference evidence="1 2" key="1">
    <citation type="journal article" date="2018" name="Nat. Biotechnol.">
        <title>A standardized bacterial taxonomy based on genome phylogeny substantially revises the tree of life.</title>
        <authorList>
            <person name="Parks D.H."/>
            <person name="Chuvochina M."/>
            <person name="Waite D.W."/>
            <person name="Rinke C."/>
            <person name="Skarshewski A."/>
            <person name="Chaumeil P.A."/>
            <person name="Hugenholtz P."/>
        </authorList>
    </citation>
    <scope>NUCLEOTIDE SEQUENCE [LARGE SCALE GENOMIC DNA]</scope>
    <source>
        <strain evidence="1">UBA11621</strain>
    </source>
</reference>